<reference evidence="5 6" key="1">
    <citation type="submission" date="2021-03" db="EMBL/GenBank/DDBJ databases">
        <title>Sequencing the genomes of 1000 actinobacteria strains.</title>
        <authorList>
            <person name="Klenk H.-P."/>
        </authorList>
    </citation>
    <scope>NUCLEOTIDE SEQUENCE [LARGE SCALE GENOMIC DNA]</scope>
    <source>
        <strain evidence="5 6">DSM 45256</strain>
    </source>
</reference>
<keyword evidence="6" id="KW-1185">Reference proteome</keyword>
<dbReference type="InterPro" id="IPR039422">
    <property type="entry name" value="MarR/SlyA-like"/>
</dbReference>
<evidence type="ECO:0000256" key="1">
    <source>
        <dbReference type="ARBA" id="ARBA00023015"/>
    </source>
</evidence>
<dbReference type="PANTHER" id="PTHR33164">
    <property type="entry name" value="TRANSCRIPTIONAL REGULATOR, MARR FAMILY"/>
    <property type="match status" value="1"/>
</dbReference>
<sequence length="134" mass="14511">MTAALGRAAHRVDRRIDEIVRPPDGPGLDGWRVLELLSDGAGHPMSEIAAHAMVPAPTLTKIVDRLAERGLVYRRPDGADRRRVLVLIADRGRELHARLAGRVAAVEREVRDALGTDVEVVLAALTRVGDHVPG</sequence>
<keyword evidence="2 5" id="KW-0238">DNA-binding</keyword>
<name>A0ABS4VYR1_9PSEU</name>
<dbReference type="SMART" id="SM00347">
    <property type="entry name" value="HTH_MARR"/>
    <property type="match status" value="1"/>
</dbReference>
<dbReference type="EMBL" id="JAGINU010000001">
    <property type="protein sequence ID" value="MBP2369089.1"/>
    <property type="molecule type" value="Genomic_DNA"/>
</dbReference>
<evidence type="ECO:0000256" key="2">
    <source>
        <dbReference type="ARBA" id="ARBA00023125"/>
    </source>
</evidence>
<feature type="domain" description="HTH marR-type" evidence="4">
    <location>
        <begin position="1"/>
        <end position="134"/>
    </location>
</feature>
<dbReference type="InterPro" id="IPR000835">
    <property type="entry name" value="HTH_MarR-typ"/>
</dbReference>
<dbReference type="InterPro" id="IPR036388">
    <property type="entry name" value="WH-like_DNA-bd_sf"/>
</dbReference>
<accession>A0ABS4VYR1</accession>
<dbReference type="InterPro" id="IPR036390">
    <property type="entry name" value="WH_DNA-bd_sf"/>
</dbReference>
<evidence type="ECO:0000256" key="3">
    <source>
        <dbReference type="ARBA" id="ARBA00023163"/>
    </source>
</evidence>
<keyword evidence="3" id="KW-0804">Transcription</keyword>
<organism evidence="5 6">
    <name type="scientific">Pseudonocardia parietis</name>
    <dbReference type="NCBI Taxonomy" id="570936"/>
    <lineage>
        <taxon>Bacteria</taxon>
        <taxon>Bacillati</taxon>
        <taxon>Actinomycetota</taxon>
        <taxon>Actinomycetes</taxon>
        <taxon>Pseudonocardiales</taxon>
        <taxon>Pseudonocardiaceae</taxon>
        <taxon>Pseudonocardia</taxon>
    </lineage>
</organism>
<keyword evidence="1" id="KW-0805">Transcription regulation</keyword>
<proteinExistence type="predicted"/>
<dbReference type="GO" id="GO:0003677">
    <property type="term" value="F:DNA binding"/>
    <property type="evidence" value="ECO:0007669"/>
    <property type="project" value="UniProtKB-KW"/>
</dbReference>
<comment type="caution">
    <text evidence="5">The sequence shown here is derived from an EMBL/GenBank/DDBJ whole genome shotgun (WGS) entry which is preliminary data.</text>
</comment>
<dbReference type="SUPFAM" id="SSF46785">
    <property type="entry name" value="Winged helix' DNA-binding domain"/>
    <property type="match status" value="1"/>
</dbReference>
<evidence type="ECO:0000259" key="4">
    <source>
        <dbReference type="PROSITE" id="PS50995"/>
    </source>
</evidence>
<dbReference type="RefSeq" id="WP_210030899.1">
    <property type="nucleotide sequence ID" value="NZ_JAGINU010000001.1"/>
</dbReference>
<dbReference type="Proteomes" id="UP001519295">
    <property type="component" value="Unassembled WGS sequence"/>
</dbReference>
<dbReference type="PROSITE" id="PS50995">
    <property type="entry name" value="HTH_MARR_2"/>
    <property type="match status" value="1"/>
</dbReference>
<evidence type="ECO:0000313" key="6">
    <source>
        <dbReference type="Proteomes" id="UP001519295"/>
    </source>
</evidence>
<evidence type="ECO:0000313" key="5">
    <source>
        <dbReference type="EMBL" id="MBP2369089.1"/>
    </source>
</evidence>
<dbReference type="Gene3D" id="1.10.10.10">
    <property type="entry name" value="Winged helix-like DNA-binding domain superfamily/Winged helix DNA-binding domain"/>
    <property type="match status" value="1"/>
</dbReference>
<dbReference type="PANTHER" id="PTHR33164:SF64">
    <property type="entry name" value="TRANSCRIPTIONAL REGULATOR SLYA"/>
    <property type="match status" value="1"/>
</dbReference>
<dbReference type="Pfam" id="PF12802">
    <property type="entry name" value="MarR_2"/>
    <property type="match status" value="1"/>
</dbReference>
<protein>
    <submittedName>
        <fullName evidence="5">DNA-binding MarR family transcriptional regulator</fullName>
    </submittedName>
</protein>
<gene>
    <name evidence="5" type="ORF">JOF36_004785</name>
</gene>